<feature type="domain" description="HTH luxR-type" evidence="3">
    <location>
        <begin position="873"/>
        <end position="938"/>
    </location>
</feature>
<dbReference type="SUPFAM" id="SSF48452">
    <property type="entry name" value="TPR-like"/>
    <property type="match status" value="3"/>
</dbReference>
<dbReference type="SMART" id="SM00421">
    <property type="entry name" value="HTH_LUXR"/>
    <property type="match status" value="1"/>
</dbReference>
<dbReference type="InterPro" id="IPR041664">
    <property type="entry name" value="AAA_16"/>
</dbReference>
<dbReference type="GO" id="GO:0005737">
    <property type="term" value="C:cytoplasm"/>
    <property type="evidence" value="ECO:0007669"/>
    <property type="project" value="TreeGrafter"/>
</dbReference>
<evidence type="ECO:0000256" key="2">
    <source>
        <dbReference type="ARBA" id="ARBA00022840"/>
    </source>
</evidence>
<dbReference type="Proteomes" id="UP000294739">
    <property type="component" value="Unassembled WGS sequence"/>
</dbReference>
<evidence type="ECO:0000313" key="5">
    <source>
        <dbReference type="Proteomes" id="UP000294739"/>
    </source>
</evidence>
<dbReference type="Pfam" id="PF13191">
    <property type="entry name" value="AAA_16"/>
    <property type="match status" value="1"/>
</dbReference>
<dbReference type="PROSITE" id="PS50043">
    <property type="entry name" value="HTH_LUXR_2"/>
    <property type="match status" value="1"/>
</dbReference>
<accession>A0A4R5CYY4</accession>
<reference evidence="4 5" key="1">
    <citation type="submission" date="2019-03" db="EMBL/GenBank/DDBJ databases">
        <title>Draft genome sequences of novel Actinobacteria.</title>
        <authorList>
            <person name="Sahin N."/>
            <person name="Ay H."/>
            <person name="Saygin H."/>
        </authorList>
    </citation>
    <scope>NUCLEOTIDE SEQUENCE [LARGE SCALE GENOMIC DNA]</scope>
    <source>
        <strain evidence="4 5">5K138</strain>
    </source>
</reference>
<dbReference type="GO" id="GO:0006355">
    <property type="term" value="P:regulation of DNA-templated transcription"/>
    <property type="evidence" value="ECO:0007669"/>
    <property type="project" value="InterPro"/>
</dbReference>
<evidence type="ECO:0000259" key="3">
    <source>
        <dbReference type="PROSITE" id="PS50043"/>
    </source>
</evidence>
<keyword evidence="2" id="KW-0067">ATP-binding</keyword>
<comment type="caution">
    <text evidence="4">The sequence shown here is derived from an EMBL/GenBank/DDBJ whole genome shotgun (WGS) entry which is preliminary data.</text>
</comment>
<gene>
    <name evidence="4" type="ORF">E1269_20710</name>
</gene>
<dbReference type="GO" id="GO:0004016">
    <property type="term" value="F:adenylate cyclase activity"/>
    <property type="evidence" value="ECO:0007669"/>
    <property type="project" value="TreeGrafter"/>
</dbReference>
<dbReference type="InterPro" id="IPR011990">
    <property type="entry name" value="TPR-like_helical_dom_sf"/>
</dbReference>
<dbReference type="Gene3D" id="1.10.10.10">
    <property type="entry name" value="Winged helix-like DNA-binding domain superfamily/Winged helix DNA-binding domain"/>
    <property type="match status" value="1"/>
</dbReference>
<keyword evidence="5" id="KW-1185">Reference proteome</keyword>
<dbReference type="OrthoDB" id="3796539at2"/>
<sequence>MCTRASRNRVFPYLGNPTFWDTGVVLPEILGRDSLLSAMQQLLGPSEELSGLLVLMGDPGIGKTTLWRAGLDIATDAGSTVLRCAPNAAEASLAYAALADLAAQVDPVLLDVLPPPQRWAFEQVLLQVDEPTSAIDARAVGAALLSLLEELGDTAPVLLAVDDWQWMDPASQDAVGFALRRVSTPVALLVTVRTGHPEILALIEHDRITRLEVGPLEPVDLHHVLESRLERTFPRPSLERIAALSGGNPWFALELARAFDPEDRGDPAGPLPDTLGRLVGTRLAGVDEPTRHVLRAAAALADPRVDYIRPVVDGDDVELRRGLEHAERAGLIELRGNRIGFTHPLLAAGILDDVPAHERRELHRRLASVVTGVEERARHLALASIRSEPDTLEALDRAAVHARARGAPAAAAEFLEHALRLGSASEERTLALIGHWFDAGDVARARSLAEKAVATLPTGPPRASALRSLATIRLHDDSYQEAAEHLDEALQEPGIDGRLRGEILVEYIYVLANLGRILDARARAAEAVAELEPLEAPGLLAKALAAAVMTRYLSGDGLDESARLRALDLEQPEESVPVMLRPSLISALLLAWSGRLDEGRAALRSVRQRCLERGEESDVVHSAFHLGIIECWAGDLSAARLVADDSLERARELGSDIARGTALATQAVVAAYAGDVDEGRSGAQEALVIFKRGSCLAAMVWPTVTLGLVELSRGDHAAAAEILAPMVAGARTMGYGEPTAAPYAADAAEAMIGAGRYDEARELVEHLEGQGRRLDRAWALALGARCRALLLAANGELSAALAAVELALEEHRRLPMPFERARTQMVLGQVQRRRRQKRASAATFEQALATFEAMGVRLWADRARSELERAMPGPVLGNELSPSERRVAELAATGLTNREVAQTLCVHPKTVEAHLSRVYRKLGIGSRAELGRSMAVPGAQ</sequence>
<dbReference type="GO" id="GO:0003677">
    <property type="term" value="F:DNA binding"/>
    <property type="evidence" value="ECO:0007669"/>
    <property type="project" value="InterPro"/>
</dbReference>
<dbReference type="InParanoid" id="A0A4R5CYY4"/>
<organism evidence="4 5">
    <name type="scientific">Jiangella asiatica</name>
    <dbReference type="NCBI Taxonomy" id="2530372"/>
    <lineage>
        <taxon>Bacteria</taxon>
        <taxon>Bacillati</taxon>
        <taxon>Actinomycetota</taxon>
        <taxon>Actinomycetes</taxon>
        <taxon>Jiangellales</taxon>
        <taxon>Jiangellaceae</taxon>
        <taxon>Jiangella</taxon>
    </lineage>
</organism>
<dbReference type="InterPro" id="IPR000792">
    <property type="entry name" value="Tscrpt_reg_LuxR_C"/>
</dbReference>
<dbReference type="PRINTS" id="PR00038">
    <property type="entry name" value="HTHLUXR"/>
</dbReference>
<evidence type="ECO:0000313" key="4">
    <source>
        <dbReference type="EMBL" id="TDE03083.1"/>
    </source>
</evidence>
<dbReference type="InterPro" id="IPR036388">
    <property type="entry name" value="WH-like_DNA-bd_sf"/>
</dbReference>
<dbReference type="EMBL" id="SMKZ01000033">
    <property type="protein sequence ID" value="TDE03083.1"/>
    <property type="molecule type" value="Genomic_DNA"/>
</dbReference>
<protein>
    <submittedName>
        <fullName evidence="4">Helix-turn-helix transcriptional regulator</fullName>
    </submittedName>
</protein>
<dbReference type="AlphaFoldDB" id="A0A4R5CYY4"/>
<evidence type="ECO:0000256" key="1">
    <source>
        <dbReference type="ARBA" id="ARBA00022741"/>
    </source>
</evidence>
<dbReference type="Pfam" id="PF00196">
    <property type="entry name" value="GerE"/>
    <property type="match status" value="1"/>
</dbReference>
<name>A0A4R5CYY4_9ACTN</name>
<dbReference type="PANTHER" id="PTHR16305">
    <property type="entry name" value="TESTICULAR SOLUBLE ADENYLYL CYCLASE"/>
    <property type="match status" value="1"/>
</dbReference>
<dbReference type="Gene3D" id="1.25.40.10">
    <property type="entry name" value="Tetratricopeptide repeat domain"/>
    <property type="match status" value="2"/>
</dbReference>
<dbReference type="PROSITE" id="PS00622">
    <property type="entry name" value="HTH_LUXR_1"/>
    <property type="match status" value="1"/>
</dbReference>
<keyword evidence="1" id="KW-0547">Nucleotide-binding</keyword>
<dbReference type="CDD" id="cd06170">
    <property type="entry name" value="LuxR_C_like"/>
    <property type="match status" value="1"/>
</dbReference>
<dbReference type="GO" id="GO:0005524">
    <property type="term" value="F:ATP binding"/>
    <property type="evidence" value="ECO:0007669"/>
    <property type="project" value="UniProtKB-KW"/>
</dbReference>
<dbReference type="InterPro" id="IPR016032">
    <property type="entry name" value="Sig_transdc_resp-reg_C-effctor"/>
</dbReference>
<dbReference type="InterPro" id="IPR027417">
    <property type="entry name" value="P-loop_NTPase"/>
</dbReference>
<dbReference type="SUPFAM" id="SSF46894">
    <property type="entry name" value="C-terminal effector domain of the bipartite response regulators"/>
    <property type="match status" value="1"/>
</dbReference>
<proteinExistence type="predicted"/>
<dbReference type="SUPFAM" id="SSF52540">
    <property type="entry name" value="P-loop containing nucleoside triphosphate hydrolases"/>
    <property type="match status" value="1"/>
</dbReference>
<dbReference type="PANTHER" id="PTHR16305:SF35">
    <property type="entry name" value="TRANSCRIPTIONAL ACTIVATOR DOMAIN"/>
    <property type="match status" value="1"/>
</dbReference>